<proteinExistence type="inferred from homology"/>
<feature type="transmembrane region" description="Helical" evidence="8">
    <location>
        <begin position="297"/>
        <end position="317"/>
    </location>
</feature>
<dbReference type="Pfam" id="PF01925">
    <property type="entry name" value="TauE"/>
    <property type="match status" value="1"/>
</dbReference>
<keyword evidence="7 8" id="KW-0472">Membrane</keyword>
<evidence type="ECO:0000256" key="5">
    <source>
        <dbReference type="ARBA" id="ARBA00022692"/>
    </source>
</evidence>
<evidence type="ECO:0000256" key="3">
    <source>
        <dbReference type="ARBA" id="ARBA00022448"/>
    </source>
</evidence>
<accession>A0A3M2KZM5</accession>
<comment type="subcellular location">
    <subcellularLocation>
        <location evidence="1 8">Cell membrane</location>
        <topology evidence="1 8">Multi-pass membrane protein</topology>
    </subcellularLocation>
</comment>
<organism evidence="9 10">
    <name type="scientific">Nocardia stercoris</name>
    <dbReference type="NCBI Taxonomy" id="2483361"/>
    <lineage>
        <taxon>Bacteria</taxon>
        <taxon>Bacillati</taxon>
        <taxon>Actinomycetota</taxon>
        <taxon>Actinomycetes</taxon>
        <taxon>Mycobacteriales</taxon>
        <taxon>Nocardiaceae</taxon>
        <taxon>Nocardia</taxon>
    </lineage>
</organism>
<reference evidence="9 10" key="1">
    <citation type="submission" date="2018-10" db="EMBL/GenBank/DDBJ databases">
        <title>Isolation from cow dung.</title>
        <authorList>
            <person name="Ling L."/>
        </authorList>
    </citation>
    <scope>NUCLEOTIDE SEQUENCE [LARGE SCALE GENOMIC DNA]</scope>
    <source>
        <strain evidence="9 10">NEAU-LL90</strain>
    </source>
</reference>
<evidence type="ECO:0000256" key="4">
    <source>
        <dbReference type="ARBA" id="ARBA00022475"/>
    </source>
</evidence>
<evidence type="ECO:0000256" key="6">
    <source>
        <dbReference type="ARBA" id="ARBA00022989"/>
    </source>
</evidence>
<dbReference type="AlphaFoldDB" id="A0A3M2KZM5"/>
<dbReference type="PANTHER" id="PTHR30269">
    <property type="entry name" value="TRANSMEMBRANE PROTEIN YFCA"/>
    <property type="match status" value="1"/>
</dbReference>
<comment type="similarity">
    <text evidence="2 8">Belongs to the 4-toluene sulfonate uptake permease (TSUP) (TC 2.A.102) family.</text>
</comment>
<feature type="transmembrane region" description="Helical" evidence="8">
    <location>
        <begin position="229"/>
        <end position="246"/>
    </location>
</feature>
<evidence type="ECO:0000313" key="10">
    <source>
        <dbReference type="Proteomes" id="UP000279275"/>
    </source>
</evidence>
<feature type="transmembrane region" description="Helical" evidence="8">
    <location>
        <begin position="125"/>
        <end position="149"/>
    </location>
</feature>
<keyword evidence="6 8" id="KW-1133">Transmembrane helix</keyword>
<dbReference type="EMBL" id="RFFH01000012">
    <property type="protein sequence ID" value="RMI29910.1"/>
    <property type="molecule type" value="Genomic_DNA"/>
</dbReference>
<feature type="transmembrane region" description="Helical" evidence="8">
    <location>
        <begin position="252"/>
        <end position="269"/>
    </location>
</feature>
<dbReference type="GO" id="GO:0005886">
    <property type="term" value="C:plasma membrane"/>
    <property type="evidence" value="ECO:0007669"/>
    <property type="project" value="UniProtKB-SubCell"/>
</dbReference>
<feature type="transmembrane region" description="Helical" evidence="8">
    <location>
        <begin position="169"/>
        <end position="190"/>
    </location>
</feature>
<dbReference type="InterPro" id="IPR002781">
    <property type="entry name" value="TM_pro_TauE-like"/>
</dbReference>
<evidence type="ECO:0000256" key="7">
    <source>
        <dbReference type="ARBA" id="ARBA00023136"/>
    </source>
</evidence>
<comment type="caution">
    <text evidence="9">The sequence shown here is derived from an EMBL/GenBank/DDBJ whole genome shotgun (WGS) entry which is preliminary data.</text>
</comment>
<evidence type="ECO:0000256" key="1">
    <source>
        <dbReference type="ARBA" id="ARBA00004651"/>
    </source>
</evidence>
<evidence type="ECO:0000256" key="2">
    <source>
        <dbReference type="ARBA" id="ARBA00009142"/>
    </source>
</evidence>
<name>A0A3M2KZM5_9NOCA</name>
<keyword evidence="5 8" id="KW-0812">Transmembrane</keyword>
<dbReference type="PANTHER" id="PTHR30269:SF0">
    <property type="entry name" value="MEMBRANE TRANSPORTER PROTEIN YFCA-RELATED"/>
    <property type="match status" value="1"/>
</dbReference>
<keyword evidence="4 8" id="KW-1003">Cell membrane</keyword>
<keyword evidence="10" id="KW-1185">Reference proteome</keyword>
<evidence type="ECO:0000313" key="9">
    <source>
        <dbReference type="EMBL" id="RMI29910.1"/>
    </source>
</evidence>
<dbReference type="Proteomes" id="UP000279275">
    <property type="component" value="Unassembled WGS sequence"/>
</dbReference>
<feature type="transmembrane region" description="Helical" evidence="8">
    <location>
        <begin position="102"/>
        <end position="119"/>
    </location>
</feature>
<sequence>MMSSRTARHSCCGVIRRTVLLTGASQTDAGRDLHTIGRAPRDRSDRIYSTCRCGGQRRSRDRDRTDEKCCAVDNFDSLGRDSLYTMRCNSARKARSMDPAHLLLLLVAGFGAGICNAIAGGGSLLSFPALLATGLPPVAATVTNAVSVWPGYLGGATALRKRLDDHRELVPRLVLTGALGAAVGVVVLLVAPPKVFAALVPYLILSATALFTAQPMLSRRLAERTGDSPLLLFAGVFVGGAYGAYFNGGMGIVLLTALALGIDASITLLNGLKSLLTLTVSTTATVAVALFGPVHWLAVAVLAPACLLGGVAGAKLADRLRPKAFRTLVIVFGVGAGVAMLIP</sequence>
<feature type="transmembrane region" description="Helical" evidence="8">
    <location>
        <begin position="196"/>
        <end position="217"/>
    </location>
</feature>
<evidence type="ECO:0000256" key="8">
    <source>
        <dbReference type="RuleBase" id="RU363041"/>
    </source>
</evidence>
<keyword evidence="3" id="KW-0813">Transport</keyword>
<protein>
    <recommendedName>
        <fullName evidence="8">Probable membrane transporter protein</fullName>
    </recommendedName>
</protein>
<feature type="transmembrane region" description="Helical" evidence="8">
    <location>
        <begin position="324"/>
        <end position="342"/>
    </location>
</feature>
<gene>
    <name evidence="9" type="ORF">EBN03_24280</name>
</gene>
<dbReference type="InterPro" id="IPR052017">
    <property type="entry name" value="TSUP"/>
</dbReference>